<dbReference type="RefSeq" id="WP_347794416.1">
    <property type="nucleotide sequence ID" value="NZ_JAYMYY010000002.1"/>
</dbReference>
<name>A0ABV0HIU3_9ENTR</name>
<comment type="caution">
    <text evidence="1">The sequence shown here is derived from an EMBL/GenBank/DDBJ whole genome shotgun (WGS) entry which is preliminary data.</text>
</comment>
<dbReference type="EMBL" id="JAYMYY010000002">
    <property type="protein sequence ID" value="MEO3989955.1"/>
    <property type="molecule type" value="Genomic_DNA"/>
</dbReference>
<evidence type="ECO:0000313" key="2">
    <source>
        <dbReference type="Proteomes" id="UP001444146"/>
    </source>
</evidence>
<evidence type="ECO:0000313" key="1">
    <source>
        <dbReference type="EMBL" id="MEO3989955.1"/>
    </source>
</evidence>
<protein>
    <submittedName>
        <fullName evidence="1">Uncharacterized protein</fullName>
    </submittedName>
</protein>
<keyword evidence="2" id="KW-1185">Reference proteome</keyword>
<dbReference type="Proteomes" id="UP001444146">
    <property type="component" value="Unassembled WGS sequence"/>
</dbReference>
<gene>
    <name evidence="1" type="ORF">VSR74_09015</name>
</gene>
<proteinExistence type="predicted"/>
<accession>A0ABV0HIU3</accession>
<organism evidence="1 2">
    <name type="scientific">Pseudocitrobacter cyperus</name>
    <dbReference type="NCBI Taxonomy" id="3112843"/>
    <lineage>
        <taxon>Bacteria</taxon>
        <taxon>Pseudomonadati</taxon>
        <taxon>Pseudomonadota</taxon>
        <taxon>Gammaproteobacteria</taxon>
        <taxon>Enterobacterales</taxon>
        <taxon>Enterobacteriaceae</taxon>
        <taxon>Pseudocitrobacter</taxon>
    </lineage>
</organism>
<reference evidence="1 2" key="1">
    <citation type="submission" date="2024-01" db="EMBL/GenBank/DDBJ databases">
        <title>Pseudocitrobacter sp. Endophytic strain Cyp-38L.</title>
        <authorList>
            <person name="Amer M.A."/>
            <person name="Hamed S.M."/>
        </authorList>
    </citation>
    <scope>NUCLEOTIDE SEQUENCE [LARGE SCALE GENOMIC DNA]</scope>
    <source>
        <strain evidence="1 2">Cyp38S</strain>
    </source>
</reference>
<sequence length="244" mass="28110">MMDYYLGGYLLLRCLPVNHLHPQLDGKPLLTCSTCFNESLLNAWSYGWGIDVKDTLYDASTTLFDHLESAFGLDDIARENIRIWVNEKFDQELIGWCGVFMSAATAIEYKKQFFQHAQNCYLFGLYFNDSDARRFIAHWQPKSERDGLLGIPQKLMLRQPENDDINEQFLGYDIVGLDIGGEFHTSHCHGLHNDLHRRFGLTLNEHGLYNNVPDWQPVVDYMNDEATGSEPVPWGIAKIKQVIF</sequence>